<sequence length="80" mass="8791">MEFTPGYHHCPSHQPLLADPDSQKDHWLGVVNSCKPSFETNHQLIHLIAISKLRFNTSESVCGRGGQPDSASQNCSALMS</sequence>
<dbReference type="Proteomes" id="UP000324222">
    <property type="component" value="Unassembled WGS sequence"/>
</dbReference>
<protein>
    <submittedName>
        <fullName evidence="1">Uncharacterized protein</fullName>
    </submittedName>
</protein>
<gene>
    <name evidence="1" type="ORF">E2C01_007018</name>
</gene>
<dbReference type="AlphaFoldDB" id="A0A5B7D190"/>
<accession>A0A5B7D190</accession>
<organism evidence="1 2">
    <name type="scientific">Portunus trituberculatus</name>
    <name type="common">Swimming crab</name>
    <name type="synonym">Neptunus trituberculatus</name>
    <dbReference type="NCBI Taxonomy" id="210409"/>
    <lineage>
        <taxon>Eukaryota</taxon>
        <taxon>Metazoa</taxon>
        <taxon>Ecdysozoa</taxon>
        <taxon>Arthropoda</taxon>
        <taxon>Crustacea</taxon>
        <taxon>Multicrustacea</taxon>
        <taxon>Malacostraca</taxon>
        <taxon>Eumalacostraca</taxon>
        <taxon>Eucarida</taxon>
        <taxon>Decapoda</taxon>
        <taxon>Pleocyemata</taxon>
        <taxon>Brachyura</taxon>
        <taxon>Eubrachyura</taxon>
        <taxon>Portunoidea</taxon>
        <taxon>Portunidae</taxon>
        <taxon>Portuninae</taxon>
        <taxon>Portunus</taxon>
    </lineage>
</organism>
<proteinExistence type="predicted"/>
<comment type="caution">
    <text evidence="1">The sequence shown here is derived from an EMBL/GenBank/DDBJ whole genome shotgun (WGS) entry which is preliminary data.</text>
</comment>
<name>A0A5B7D190_PORTR</name>
<evidence type="ECO:0000313" key="1">
    <source>
        <dbReference type="EMBL" id="MPC14256.1"/>
    </source>
</evidence>
<reference evidence="1 2" key="1">
    <citation type="submission" date="2019-05" db="EMBL/GenBank/DDBJ databases">
        <title>Another draft genome of Portunus trituberculatus and its Hox gene families provides insights of decapod evolution.</title>
        <authorList>
            <person name="Jeong J.-H."/>
            <person name="Song I."/>
            <person name="Kim S."/>
            <person name="Choi T."/>
            <person name="Kim D."/>
            <person name="Ryu S."/>
            <person name="Kim W."/>
        </authorList>
    </citation>
    <scope>NUCLEOTIDE SEQUENCE [LARGE SCALE GENOMIC DNA]</scope>
    <source>
        <tissue evidence="1">Muscle</tissue>
    </source>
</reference>
<evidence type="ECO:0000313" key="2">
    <source>
        <dbReference type="Proteomes" id="UP000324222"/>
    </source>
</evidence>
<dbReference type="EMBL" id="VSRR010000339">
    <property type="protein sequence ID" value="MPC14256.1"/>
    <property type="molecule type" value="Genomic_DNA"/>
</dbReference>
<keyword evidence="2" id="KW-1185">Reference proteome</keyword>